<comment type="subcellular location">
    <subcellularLocation>
        <location evidence="8">Cytoplasm</location>
    </subcellularLocation>
</comment>
<dbReference type="GO" id="GO:0006307">
    <property type="term" value="P:DNA alkylation repair"/>
    <property type="evidence" value="ECO:0007669"/>
    <property type="project" value="UniProtKB-UniRule"/>
</dbReference>
<evidence type="ECO:0000256" key="1">
    <source>
        <dbReference type="ARBA" id="ARBA00001286"/>
    </source>
</evidence>
<evidence type="ECO:0000313" key="12">
    <source>
        <dbReference type="Proteomes" id="UP000502508"/>
    </source>
</evidence>
<dbReference type="InterPro" id="IPR008332">
    <property type="entry name" value="MethylG_MeTrfase_N"/>
</dbReference>
<dbReference type="AlphaFoldDB" id="A0A6F8XT77"/>
<comment type="catalytic activity">
    <reaction evidence="1 8">
        <text>a 4-O-methyl-thymidine in DNA + L-cysteinyl-[protein] = a thymidine in DNA + S-methyl-L-cysteinyl-[protein]</text>
        <dbReference type="Rhea" id="RHEA:53428"/>
        <dbReference type="Rhea" id="RHEA-COMP:10131"/>
        <dbReference type="Rhea" id="RHEA-COMP:10132"/>
        <dbReference type="Rhea" id="RHEA-COMP:13555"/>
        <dbReference type="Rhea" id="RHEA-COMP:13556"/>
        <dbReference type="ChEBI" id="CHEBI:29950"/>
        <dbReference type="ChEBI" id="CHEBI:82612"/>
        <dbReference type="ChEBI" id="CHEBI:137386"/>
        <dbReference type="ChEBI" id="CHEBI:137387"/>
        <dbReference type="EC" id="2.1.1.63"/>
    </reaction>
</comment>
<keyword evidence="12" id="KW-1185">Reference proteome</keyword>
<reference evidence="11 12" key="2">
    <citation type="submission" date="2020-03" db="EMBL/GenBank/DDBJ databases">
        <authorList>
            <person name="Ichikawa N."/>
            <person name="Kimura A."/>
            <person name="Kitahashi Y."/>
            <person name="Uohara A."/>
        </authorList>
    </citation>
    <scope>NUCLEOTIDE SEQUENCE [LARGE SCALE GENOMIC DNA]</scope>
    <source>
        <strain evidence="11 12">NBRC 107702</strain>
    </source>
</reference>
<dbReference type="InterPro" id="IPR014048">
    <property type="entry name" value="MethylDNA_cys_MeTrfase_DNA-bd"/>
</dbReference>
<keyword evidence="5 8" id="KW-0227">DNA damage</keyword>
<dbReference type="SUPFAM" id="SSF53155">
    <property type="entry name" value="Methylated DNA-protein cysteine methyltransferase domain"/>
    <property type="match status" value="1"/>
</dbReference>
<dbReference type="EC" id="2.1.1.63" evidence="8"/>
<keyword evidence="3 8" id="KW-0489">Methyltransferase</keyword>
<dbReference type="EMBL" id="AP022870">
    <property type="protein sequence ID" value="BCB76997.1"/>
    <property type="molecule type" value="Genomic_DNA"/>
</dbReference>
<evidence type="ECO:0000256" key="2">
    <source>
        <dbReference type="ARBA" id="ARBA00008711"/>
    </source>
</evidence>
<dbReference type="FunFam" id="1.10.10.10:FF:000214">
    <property type="entry name" value="Methylated-DNA--protein-cysteine methyltransferase"/>
    <property type="match status" value="1"/>
</dbReference>
<name>A0A6F8XT77_9ACTN</name>
<evidence type="ECO:0000256" key="8">
    <source>
        <dbReference type="HAMAP-Rule" id="MF_00772"/>
    </source>
</evidence>
<feature type="domain" description="Methylated-DNA-[protein]-cysteine S-methyltransferase DNA binding" evidence="9">
    <location>
        <begin position="74"/>
        <end position="154"/>
    </location>
</feature>
<sequence length="161" mass="16853">MSTVFTTIDTPVGTLLLAASDGALTRVSFGRPDPSWRQVGAGPAPLTDAAGQLRAYLAGERYGFDLPVRTAGTPFQERVWAALDEIPYGRTLTYGALAERVGAPRDRIRAVAAAVGANPLLVVRPCHRVVGADGALTGYAGGLPAKRHLLTVEGALQTALF</sequence>
<dbReference type="Gene3D" id="3.30.160.70">
    <property type="entry name" value="Methylated DNA-protein cysteine methyltransferase domain"/>
    <property type="match status" value="1"/>
</dbReference>
<dbReference type="Pfam" id="PF02870">
    <property type="entry name" value="Methyltransf_1N"/>
    <property type="match status" value="1"/>
</dbReference>
<comment type="similarity">
    <text evidence="2 8">Belongs to the MGMT family.</text>
</comment>
<evidence type="ECO:0000313" key="11">
    <source>
        <dbReference type="EMBL" id="BCB76997.1"/>
    </source>
</evidence>
<dbReference type="HAMAP" id="MF_00772">
    <property type="entry name" value="OGT"/>
    <property type="match status" value="1"/>
</dbReference>
<evidence type="ECO:0000256" key="6">
    <source>
        <dbReference type="ARBA" id="ARBA00023204"/>
    </source>
</evidence>
<dbReference type="Pfam" id="PF01035">
    <property type="entry name" value="DNA_binding_1"/>
    <property type="match status" value="1"/>
</dbReference>
<gene>
    <name evidence="11" type="ORF">Pflav_034070</name>
</gene>
<dbReference type="InterPro" id="IPR023546">
    <property type="entry name" value="MGMT"/>
</dbReference>
<accession>A0A6F8XT77</accession>
<evidence type="ECO:0000256" key="7">
    <source>
        <dbReference type="ARBA" id="ARBA00049348"/>
    </source>
</evidence>
<dbReference type="NCBIfam" id="TIGR00589">
    <property type="entry name" value="ogt"/>
    <property type="match status" value="1"/>
</dbReference>
<comment type="function">
    <text evidence="8">Involved in the cellular defense against the biological effects of O6-methylguanine (O6-MeG) and O4-methylthymine (O4-MeT) in DNA. Repairs the methylated nucleobase in DNA by stoichiometrically transferring the methyl group to a cysteine residue in the enzyme. This is a suicide reaction: the enzyme is irreversibly inactivated.</text>
</comment>
<dbReference type="InterPro" id="IPR036631">
    <property type="entry name" value="MGMT_N_sf"/>
</dbReference>
<organism evidence="11 12">
    <name type="scientific">Phytohabitans flavus</name>
    <dbReference type="NCBI Taxonomy" id="1076124"/>
    <lineage>
        <taxon>Bacteria</taxon>
        <taxon>Bacillati</taxon>
        <taxon>Actinomycetota</taxon>
        <taxon>Actinomycetes</taxon>
        <taxon>Micromonosporales</taxon>
        <taxon>Micromonosporaceae</taxon>
    </lineage>
</organism>
<reference evidence="11 12" key="1">
    <citation type="submission" date="2020-03" db="EMBL/GenBank/DDBJ databases">
        <title>Whole genome shotgun sequence of Phytohabitans flavus NBRC 107702.</title>
        <authorList>
            <person name="Komaki H."/>
            <person name="Tamura T."/>
        </authorList>
    </citation>
    <scope>NUCLEOTIDE SEQUENCE [LARGE SCALE GENOMIC DNA]</scope>
    <source>
        <strain evidence="11 12">NBRC 107702</strain>
    </source>
</reference>
<dbReference type="PANTHER" id="PTHR10815:SF5">
    <property type="entry name" value="METHYLATED-DNA--PROTEIN-CYSTEINE METHYLTRANSFERASE"/>
    <property type="match status" value="1"/>
</dbReference>
<dbReference type="Proteomes" id="UP000502508">
    <property type="component" value="Chromosome"/>
</dbReference>
<evidence type="ECO:0000256" key="5">
    <source>
        <dbReference type="ARBA" id="ARBA00022763"/>
    </source>
</evidence>
<dbReference type="GO" id="GO:0003908">
    <property type="term" value="F:methylated-DNA-[protein]-cysteine S-methyltransferase activity"/>
    <property type="evidence" value="ECO:0007669"/>
    <property type="project" value="UniProtKB-UniRule"/>
</dbReference>
<keyword evidence="4 8" id="KW-0808">Transferase</keyword>
<keyword evidence="8" id="KW-0963">Cytoplasm</keyword>
<dbReference type="GO" id="GO:0032259">
    <property type="term" value="P:methylation"/>
    <property type="evidence" value="ECO:0007669"/>
    <property type="project" value="UniProtKB-KW"/>
</dbReference>
<feature type="domain" description="Methylguanine DNA methyltransferase ribonuclease-like" evidence="10">
    <location>
        <begin position="4"/>
        <end position="69"/>
    </location>
</feature>
<dbReference type="PANTHER" id="PTHR10815">
    <property type="entry name" value="METHYLATED-DNA--PROTEIN-CYSTEINE METHYLTRANSFERASE"/>
    <property type="match status" value="1"/>
</dbReference>
<dbReference type="SUPFAM" id="SSF46767">
    <property type="entry name" value="Methylated DNA-protein cysteine methyltransferase, C-terminal domain"/>
    <property type="match status" value="1"/>
</dbReference>
<dbReference type="InterPro" id="IPR036388">
    <property type="entry name" value="WH-like_DNA-bd_sf"/>
</dbReference>
<dbReference type="Gene3D" id="1.10.10.10">
    <property type="entry name" value="Winged helix-like DNA-binding domain superfamily/Winged helix DNA-binding domain"/>
    <property type="match status" value="1"/>
</dbReference>
<dbReference type="KEGG" id="pfla:Pflav_034070"/>
<dbReference type="RefSeq" id="WP_173036909.1">
    <property type="nucleotide sequence ID" value="NZ_AP022870.1"/>
</dbReference>
<dbReference type="CDD" id="cd06445">
    <property type="entry name" value="ATase"/>
    <property type="match status" value="1"/>
</dbReference>
<evidence type="ECO:0000259" key="9">
    <source>
        <dbReference type="Pfam" id="PF01035"/>
    </source>
</evidence>
<evidence type="ECO:0000259" key="10">
    <source>
        <dbReference type="Pfam" id="PF02870"/>
    </source>
</evidence>
<protein>
    <recommendedName>
        <fullName evidence="8">Methylated-DNA--protein-cysteine methyltransferase</fullName>
        <ecNumber evidence="8">2.1.1.63</ecNumber>
    </recommendedName>
    <alternativeName>
        <fullName evidence="8">6-O-methylguanine-DNA methyltransferase</fullName>
        <shortName evidence="8">MGMT</shortName>
    </alternativeName>
    <alternativeName>
        <fullName evidence="8">O-6-methylguanine-DNA-alkyltransferase</fullName>
    </alternativeName>
</protein>
<dbReference type="GO" id="GO:0005737">
    <property type="term" value="C:cytoplasm"/>
    <property type="evidence" value="ECO:0007669"/>
    <property type="project" value="UniProtKB-SubCell"/>
</dbReference>
<dbReference type="InterPro" id="IPR036217">
    <property type="entry name" value="MethylDNA_cys_MeTrfase_DNAb"/>
</dbReference>
<feature type="active site" description="Nucleophile; methyl group acceptor" evidence="8">
    <location>
        <position position="126"/>
    </location>
</feature>
<proteinExistence type="inferred from homology"/>
<comment type="catalytic activity">
    <reaction evidence="7 8">
        <text>a 6-O-methyl-2'-deoxyguanosine in DNA + L-cysteinyl-[protein] = S-methyl-L-cysteinyl-[protein] + a 2'-deoxyguanosine in DNA</text>
        <dbReference type="Rhea" id="RHEA:24000"/>
        <dbReference type="Rhea" id="RHEA-COMP:10131"/>
        <dbReference type="Rhea" id="RHEA-COMP:10132"/>
        <dbReference type="Rhea" id="RHEA-COMP:11367"/>
        <dbReference type="Rhea" id="RHEA-COMP:11368"/>
        <dbReference type="ChEBI" id="CHEBI:29950"/>
        <dbReference type="ChEBI" id="CHEBI:82612"/>
        <dbReference type="ChEBI" id="CHEBI:85445"/>
        <dbReference type="ChEBI" id="CHEBI:85448"/>
        <dbReference type="EC" id="2.1.1.63"/>
    </reaction>
</comment>
<comment type="miscellaneous">
    <text evidence="8">This enzyme catalyzes only one turnover and therefore is not strictly catalytic. According to one definition, an enzyme is a biocatalyst that acts repeatedly and over many reaction cycles.</text>
</comment>
<keyword evidence="6 8" id="KW-0234">DNA repair</keyword>
<evidence type="ECO:0000256" key="3">
    <source>
        <dbReference type="ARBA" id="ARBA00022603"/>
    </source>
</evidence>
<evidence type="ECO:0000256" key="4">
    <source>
        <dbReference type="ARBA" id="ARBA00022679"/>
    </source>
</evidence>